<feature type="transmembrane region" description="Helical" evidence="1">
    <location>
        <begin position="254"/>
        <end position="271"/>
    </location>
</feature>
<gene>
    <name evidence="2" type="ORF">NF867_09610</name>
</gene>
<dbReference type="AlphaFoldDB" id="A0A9X2F2V0"/>
<feature type="transmembrane region" description="Helical" evidence="1">
    <location>
        <begin position="187"/>
        <end position="205"/>
    </location>
</feature>
<keyword evidence="1" id="KW-0472">Membrane</keyword>
<comment type="caution">
    <text evidence="2">The sequence shown here is derived from an EMBL/GenBank/DDBJ whole genome shotgun (WGS) entry which is preliminary data.</text>
</comment>
<feature type="transmembrane region" description="Helical" evidence="1">
    <location>
        <begin position="364"/>
        <end position="387"/>
    </location>
</feature>
<feature type="transmembrane region" description="Helical" evidence="1">
    <location>
        <begin position="7"/>
        <end position="25"/>
    </location>
</feature>
<feature type="transmembrane region" description="Helical" evidence="1">
    <location>
        <begin position="212"/>
        <end position="234"/>
    </location>
</feature>
<feature type="transmembrane region" description="Helical" evidence="1">
    <location>
        <begin position="53"/>
        <end position="72"/>
    </location>
</feature>
<dbReference type="EMBL" id="JAMWYS010000032">
    <property type="protein sequence ID" value="MCO4293120.1"/>
    <property type="molecule type" value="Genomic_DNA"/>
</dbReference>
<proteinExistence type="predicted"/>
<keyword evidence="3" id="KW-1185">Reference proteome</keyword>
<feature type="transmembrane region" description="Helical" evidence="1">
    <location>
        <begin position="92"/>
        <end position="115"/>
    </location>
</feature>
<name>A0A9X2F2V0_9SPHI</name>
<keyword evidence="1" id="KW-1133">Transmembrane helix</keyword>
<evidence type="ECO:0000313" key="3">
    <source>
        <dbReference type="Proteomes" id="UP001155182"/>
    </source>
</evidence>
<dbReference type="Proteomes" id="UP001155182">
    <property type="component" value="Unassembled WGS sequence"/>
</dbReference>
<dbReference type="RefSeq" id="WP_252587623.1">
    <property type="nucleotide sequence ID" value="NZ_JAMWYS010000032.1"/>
</dbReference>
<protein>
    <submittedName>
        <fullName evidence="2">Oligosaccharide repeat unit polymerase</fullName>
    </submittedName>
</protein>
<feature type="transmembrane region" description="Helical" evidence="1">
    <location>
        <begin position="431"/>
        <end position="450"/>
    </location>
</feature>
<sequence length="461" mass="53277">MITRFGFFLFVIFTYFLVLFFYCEINNTLDVFNYVTFLFITVWSTFKISINKYAYSFNVFYWLFVLLFFAIFPTLQYSTKAFPWGDNPTEATVLKANCIIIFSCMVYETFYFWGTRNREGSNGSLSKLWTVKFSPLNYKIGFIIFLFCSALIVNTLGFSSLFSRANVNEVSSESGASTIQMLLFDKLTRSPILFFTLITINFYFIEKKISWLTLLIVLTISIITNFPLALPRYFLGAFYLGVILNCKRVLKSPLLIPSVLICSLIIVFPLLTLSRYSFATWSYIVDNFSSIISLFWSSGDFDAYSMLCRSISYVDSHSMSYGGQLAGAMFFFVPRAIWPNKPVGTGFMIAESLGWDFKNVSCPFVAECFVNFGYLGILVLIGIVAYVIARYDKFYWQYLNSAKSNNFWIVLYPSLMGLFFFMLRGDLMSSYAYIFGLLTVALMFQFILRLRWVEIVRTKTS</sequence>
<organism evidence="2 3">
    <name type="scientific">Solitalea agri</name>
    <dbReference type="NCBI Taxonomy" id="2953739"/>
    <lineage>
        <taxon>Bacteria</taxon>
        <taxon>Pseudomonadati</taxon>
        <taxon>Bacteroidota</taxon>
        <taxon>Sphingobacteriia</taxon>
        <taxon>Sphingobacteriales</taxon>
        <taxon>Sphingobacteriaceae</taxon>
        <taxon>Solitalea</taxon>
    </lineage>
</organism>
<accession>A0A9X2F2V0</accession>
<feature type="transmembrane region" description="Helical" evidence="1">
    <location>
        <begin position="31"/>
        <end position="46"/>
    </location>
</feature>
<feature type="transmembrane region" description="Helical" evidence="1">
    <location>
        <begin position="407"/>
        <end position="425"/>
    </location>
</feature>
<evidence type="ECO:0000256" key="1">
    <source>
        <dbReference type="SAM" id="Phobius"/>
    </source>
</evidence>
<reference evidence="2" key="1">
    <citation type="submission" date="2022-06" db="EMBL/GenBank/DDBJ databases">
        <title>Solitalea sp. MAHUQ-68 isolated from rhizospheric soil.</title>
        <authorList>
            <person name="Huq M.A."/>
        </authorList>
    </citation>
    <scope>NUCLEOTIDE SEQUENCE</scope>
    <source>
        <strain evidence="2">MAHUQ-68</strain>
    </source>
</reference>
<keyword evidence="1" id="KW-0812">Transmembrane</keyword>
<feature type="transmembrane region" description="Helical" evidence="1">
    <location>
        <begin position="136"/>
        <end position="162"/>
    </location>
</feature>
<evidence type="ECO:0000313" key="2">
    <source>
        <dbReference type="EMBL" id="MCO4293120.1"/>
    </source>
</evidence>